<accession>A0A1I2KB07</accession>
<feature type="signal peptide" evidence="1">
    <location>
        <begin position="1"/>
        <end position="19"/>
    </location>
</feature>
<dbReference type="Gene3D" id="1.20.120.450">
    <property type="entry name" value="dinb family like domain"/>
    <property type="match status" value="1"/>
</dbReference>
<protein>
    <submittedName>
        <fullName evidence="3">DinB superfamily protein</fullName>
    </submittedName>
</protein>
<dbReference type="Pfam" id="PF12867">
    <property type="entry name" value="DinB_2"/>
    <property type="match status" value="1"/>
</dbReference>
<proteinExistence type="predicted"/>
<keyword evidence="4" id="KW-1185">Reference proteome</keyword>
<keyword evidence="1" id="KW-0732">Signal</keyword>
<evidence type="ECO:0000313" key="4">
    <source>
        <dbReference type="Proteomes" id="UP000199116"/>
    </source>
</evidence>
<dbReference type="SUPFAM" id="SSF109854">
    <property type="entry name" value="DinB/YfiT-like putative metalloenzymes"/>
    <property type="match status" value="1"/>
</dbReference>
<feature type="domain" description="DinB-like" evidence="2">
    <location>
        <begin position="33"/>
        <end position="188"/>
    </location>
</feature>
<reference evidence="4" key="1">
    <citation type="submission" date="2016-10" db="EMBL/GenBank/DDBJ databases">
        <authorList>
            <person name="Varghese N."/>
            <person name="Submissions S."/>
        </authorList>
    </citation>
    <scope>NUCLEOTIDE SEQUENCE [LARGE SCALE GENOMIC DNA]</scope>
    <source>
        <strain evidence="4">DSM 23515</strain>
    </source>
</reference>
<dbReference type="InterPro" id="IPR024775">
    <property type="entry name" value="DinB-like"/>
</dbReference>
<dbReference type="Proteomes" id="UP000199116">
    <property type="component" value="Unassembled WGS sequence"/>
</dbReference>
<dbReference type="RefSeq" id="WP_075326866.1">
    <property type="nucleotide sequence ID" value="NZ_FOOH01000002.1"/>
</dbReference>
<name>A0A1I2KB07_9FLAO</name>
<evidence type="ECO:0000313" key="3">
    <source>
        <dbReference type="EMBL" id="SFF63653.1"/>
    </source>
</evidence>
<evidence type="ECO:0000259" key="2">
    <source>
        <dbReference type="Pfam" id="PF12867"/>
    </source>
</evidence>
<feature type="chain" id="PRO_5011773167" evidence="1">
    <location>
        <begin position="20"/>
        <end position="199"/>
    </location>
</feature>
<dbReference type="AlphaFoldDB" id="A0A1I2KB07"/>
<dbReference type="InterPro" id="IPR034660">
    <property type="entry name" value="DinB/YfiT-like"/>
</dbReference>
<organism evidence="3 4">
    <name type="scientific">Salegentibacter agarivorans</name>
    <dbReference type="NCBI Taxonomy" id="345907"/>
    <lineage>
        <taxon>Bacteria</taxon>
        <taxon>Pseudomonadati</taxon>
        <taxon>Bacteroidota</taxon>
        <taxon>Flavobacteriia</taxon>
        <taxon>Flavobacteriales</taxon>
        <taxon>Flavobacteriaceae</taxon>
        <taxon>Salegentibacter</taxon>
    </lineage>
</organism>
<evidence type="ECO:0000256" key="1">
    <source>
        <dbReference type="SAM" id="SignalP"/>
    </source>
</evidence>
<dbReference type="EMBL" id="FOOH01000002">
    <property type="protein sequence ID" value="SFF63653.1"/>
    <property type="molecule type" value="Genomic_DNA"/>
</dbReference>
<sequence>MKNSILGILFLIAALPITAQQNTNNNEFLLNYFEETTVNLQDEISGLSEEQMHFKPSENEWSISQCIEHIILTEKMLFEMAKSELKKAENPELKGEVKFKDEDLIKGIKDRSKKAQATDELTGDGQYNNPETAMAAFNEQRQIILDFIEKTPVETFRNHISDSPFGAVDAYQSMLFIAGHTGRHTLQIEEIKSSEDFPE</sequence>
<gene>
    <name evidence="3" type="ORF">SAMN04488033_102205</name>
</gene>